<proteinExistence type="predicted"/>
<feature type="region of interest" description="Disordered" evidence="1">
    <location>
        <begin position="150"/>
        <end position="172"/>
    </location>
</feature>
<protein>
    <submittedName>
        <fullName evidence="2">Uncharacterized protein</fullName>
    </submittedName>
</protein>
<organism evidence="2">
    <name type="scientific">marine sediment metagenome</name>
    <dbReference type="NCBI Taxonomy" id="412755"/>
    <lineage>
        <taxon>unclassified sequences</taxon>
        <taxon>metagenomes</taxon>
        <taxon>ecological metagenomes</taxon>
    </lineage>
</organism>
<sequence length="352" mass="38448">ALTQGPSPSPQQTETGQTLGQSLVQELSRVPSIPPRQLKTSPFGPPTLATEEEKFETFAEEVQDRGGLLSNLGKALTSPIFAKTLAGIGEAISGKDALSELAFDLAESNAARRFEQDLDSADISTPASTISSPGLSRAGRERILEKRRVGGLQERQETRLEGEAQTRSRAETRLEESHVLELQKLQTEIASGLIDLQEGQELAAFSKKLRDAGPQTSEEIFEETFRILDLKIPEDVDFGGLPFEDALEIAREMNKKAMALIRAETAGKSGLSEEEKKKLREGIRLNFLAVAQAAPSFNQEITQQDKLADLRTEFAEAGGDPLDLDELLEETRRAGPQKLGERGRRGLLSRSA</sequence>
<feature type="compositionally biased region" description="Basic and acidic residues" evidence="1">
    <location>
        <begin position="331"/>
        <end position="344"/>
    </location>
</feature>
<name>A0A0F8Z733_9ZZZZ</name>
<feature type="non-terminal residue" evidence="2">
    <location>
        <position position="352"/>
    </location>
</feature>
<gene>
    <name evidence="2" type="ORF">LCGC14_3069710</name>
</gene>
<dbReference type="AlphaFoldDB" id="A0A0F8Z733"/>
<comment type="caution">
    <text evidence="2">The sequence shown here is derived from an EMBL/GenBank/DDBJ whole genome shotgun (WGS) entry which is preliminary data.</text>
</comment>
<feature type="non-terminal residue" evidence="2">
    <location>
        <position position="1"/>
    </location>
</feature>
<feature type="compositionally biased region" description="Polar residues" evidence="1">
    <location>
        <begin position="1"/>
        <end position="25"/>
    </location>
</feature>
<reference evidence="2" key="1">
    <citation type="journal article" date="2015" name="Nature">
        <title>Complex archaea that bridge the gap between prokaryotes and eukaryotes.</title>
        <authorList>
            <person name="Spang A."/>
            <person name="Saw J.H."/>
            <person name="Jorgensen S.L."/>
            <person name="Zaremba-Niedzwiedzka K."/>
            <person name="Martijn J."/>
            <person name="Lind A.E."/>
            <person name="van Eijk R."/>
            <person name="Schleper C."/>
            <person name="Guy L."/>
            <person name="Ettema T.J."/>
        </authorList>
    </citation>
    <scope>NUCLEOTIDE SEQUENCE</scope>
</reference>
<evidence type="ECO:0000256" key="1">
    <source>
        <dbReference type="SAM" id="MobiDB-lite"/>
    </source>
</evidence>
<feature type="region of interest" description="Disordered" evidence="1">
    <location>
        <begin position="331"/>
        <end position="352"/>
    </location>
</feature>
<evidence type="ECO:0000313" key="2">
    <source>
        <dbReference type="EMBL" id="KKK55921.1"/>
    </source>
</evidence>
<dbReference type="EMBL" id="LAZR01065256">
    <property type="protein sequence ID" value="KKK55921.1"/>
    <property type="molecule type" value="Genomic_DNA"/>
</dbReference>
<feature type="region of interest" description="Disordered" evidence="1">
    <location>
        <begin position="1"/>
        <end position="48"/>
    </location>
</feature>
<accession>A0A0F8Z733</accession>